<dbReference type="EMBL" id="FXTI01000003">
    <property type="protein sequence ID" value="SMO52521.1"/>
    <property type="molecule type" value="Genomic_DNA"/>
</dbReference>
<evidence type="ECO:0000259" key="1">
    <source>
        <dbReference type="SMART" id="SM00873"/>
    </source>
</evidence>
<gene>
    <name evidence="2" type="ORF">SAMN06264849_10323</name>
</gene>
<dbReference type="Proteomes" id="UP000315636">
    <property type="component" value="Unassembled WGS sequence"/>
</dbReference>
<dbReference type="GO" id="GO:0004826">
    <property type="term" value="F:phenylalanine-tRNA ligase activity"/>
    <property type="evidence" value="ECO:0007669"/>
    <property type="project" value="InterPro"/>
</dbReference>
<dbReference type="RefSeq" id="WP_185956063.1">
    <property type="nucleotide sequence ID" value="NZ_FXTI01000003.1"/>
</dbReference>
<dbReference type="SMART" id="SM00873">
    <property type="entry name" value="B3_4"/>
    <property type="match status" value="1"/>
</dbReference>
<accession>A0A521C143</accession>
<dbReference type="Pfam" id="PF03483">
    <property type="entry name" value="B3_4"/>
    <property type="match status" value="1"/>
</dbReference>
<dbReference type="SUPFAM" id="SSF56037">
    <property type="entry name" value="PheT/TilS domain"/>
    <property type="match status" value="1"/>
</dbReference>
<evidence type="ECO:0000313" key="3">
    <source>
        <dbReference type="Proteomes" id="UP000315636"/>
    </source>
</evidence>
<dbReference type="InterPro" id="IPR020825">
    <property type="entry name" value="Phe-tRNA_synthase-like_B3/B4"/>
</dbReference>
<reference evidence="2 3" key="1">
    <citation type="submission" date="2017-05" db="EMBL/GenBank/DDBJ databases">
        <authorList>
            <person name="Varghese N."/>
            <person name="Submissions S."/>
        </authorList>
    </citation>
    <scope>NUCLEOTIDE SEQUENCE [LARGE SCALE GENOMIC DNA]</scope>
    <source>
        <strain evidence="2 3">DSM 45474</strain>
    </source>
</reference>
<dbReference type="Gene3D" id="3.50.40.10">
    <property type="entry name" value="Phenylalanyl-trna Synthetase, Chain B, domain 3"/>
    <property type="match status" value="1"/>
</dbReference>
<proteinExistence type="predicted"/>
<keyword evidence="2" id="KW-0670">Pyruvate</keyword>
<sequence>MKFVIHKDIFQYFPNMQVVVAIAHDINNTSTNPKVTEELKEAWYNAQEASVYGNAQSHPSIKPWREHFKKMGVKASEFPSSIESMLRRALKGGKPFQINPLVDFYNAVSLRHIVPVGGFDLDQIQSKLELRLTKPGDQFTALDAQEPVALPSDEVAYASGSEILTRHFVWRQAKTALITPHTRNVILVCEILGGLEGSLVDQVLSSFKQGLVKHFGVVPETTVLTEQRLSTS</sequence>
<dbReference type="PANTHER" id="PTHR39209:SF2">
    <property type="entry name" value="CYTOPLASMIC PROTEIN"/>
    <property type="match status" value="1"/>
</dbReference>
<dbReference type="AlphaFoldDB" id="A0A521C143"/>
<name>A0A521C143_9BACL</name>
<protein>
    <submittedName>
        <fullName evidence="2">Phosphoenolpyruvate synthase</fullName>
    </submittedName>
</protein>
<dbReference type="InterPro" id="IPR005146">
    <property type="entry name" value="B3/B4_tRNA-bd"/>
</dbReference>
<dbReference type="PANTHER" id="PTHR39209">
    <property type="match status" value="1"/>
</dbReference>
<organism evidence="2 3">
    <name type="scientific">Melghirimyces algeriensis</name>
    <dbReference type="NCBI Taxonomy" id="910412"/>
    <lineage>
        <taxon>Bacteria</taxon>
        <taxon>Bacillati</taxon>
        <taxon>Bacillota</taxon>
        <taxon>Bacilli</taxon>
        <taxon>Bacillales</taxon>
        <taxon>Thermoactinomycetaceae</taxon>
        <taxon>Melghirimyces</taxon>
    </lineage>
</organism>
<keyword evidence="3" id="KW-1185">Reference proteome</keyword>
<feature type="domain" description="B3/B4 tRNA-binding" evidence="1">
    <location>
        <begin position="62"/>
        <end position="216"/>
    </location>
</feature>
<evidence type="ECO:0000313" key="2">
    <source>
        <dbReference type="EMBL" id="SMO52521.1"/>
    </source>
</evidence>
<dbReference type="GO" id="GO:0003723">
    <property type="term" value="F:RNA binding"/>
    <property type="evidence" value="ECO:0007669"/>
    <property type="project" value="InterPro"/>
</dbReference>